<dbReference type="InterPro" id="IPR027417">
    <property type="entry name" value="P-loop_NTPase"/>
</dbReference>
<evidence type="ECO:0000256" key="1">
    <source>
        <dbReference type="ARBA" id="ARBA00022679"/>
    </source>
</evidence>
<accession>A0ABN8S9W0</accession>
<protein>
    <recommendedName>
        <fullName evidence="4">Sulfotransferase domain-containing protein</fullName>
    </recommendedName>
</protein>
<keyword evidence="6" id="KW-1185">Reference proteome</keyword>
<gene>
    <name evidence="5" type="ORF">PEVE_00018114</name>
</gene>
<evidence type="ECO:0000256" key="3">
    <source>
        <dbReference type="SAM" id="Phobius"/>
    </source>
</evidence>
<organism evidence="5 6">
    <name type="scientific">Porites evermanni</name>
    <dbReference type="NCBI Taxonomy" id="104178"/>
    <lineage>
        <taxon>Eukaryota</taxon>
        <taxon>Metazoa</taxon>
        <taxon>Cnidaria</taxon>
        <taxon>Anthozoa</taxon>
        <taxon>Hexacorallia</taxon>
        <taxon>Scleractinia</taxon>
        <taxon>Fungiina</taxon>
        <taxon>Poritidae</taxon>
        <taxon>Porites</taxon>
    </lineage>
</organism>
<feature type="domain" description="Sulfotransferase" evidence="4">
    <location>
        <begin position="191"/>
        <end position="430"/>
    </location>
</feature>
<evidence type="ECO:0000256" key="2">
    <source>
        <dbReference type="ARBA" id="ARBA00023180"/>
    </source>
</evidence>
<dbReference type="PANTHER" id="PTHR10605:SF72">
    <property type="entry name" value="HEPARAN SULFATE 3-O SULFOTRANSFERASE-B, ISOFORM A"/>
    <property type="match status" value="1"/>
</dbReference>
<keyword evidence="3" id="KW-0472">Membrane</keyword>
<dbReference type="PANTHER" id="PTHR10605">
    <property type="entry name" value="HEPARAN SULFATE SULFOTRANSFERASE"/>
    <property type="match status" value="1"/>
</dbReference>
<evidence type="ECO:0000313" key="5">
    <source>
        <dbReference type="EMBL" id="CAH3188045.1"/>
    </source>
</evidence>
<dbReference type="InterPro" id="IPR000863">
    <property type="entry name" value="Sulfotransferase_dom"/>
</dbReference>
<evidence type="ECO:0000259" key="4">
    <source>
        <dbReference type="Pfam" id="PF00685"/>
    </source>
</evidence>
<proteinExistence type="predicted"/>
<keyword evidence="1" id="KW-0808">Transferase</keyword>
<keyword evidence="3" id="KW-1133">Transmembrane helix</keyword>
<dbReference type="SUPFAM" id="SSF52540">
    <property type="entry name" value="P-loop containing nucleoside triphosphate hydrolases"/>
    <property type="match status" value="1"/>
</dbReference>
<dbReference type="InterPro" id="IPR037359">
    <property type="entry name" value="NST/OST"/>
</dbReference>
<feature type="transmembrane region" description="Helical" evidence="3">
    <location>
        <begin position="20"/>
        <end position="36"/>
    </location>
</feature>
<reference evidence="5 6" key="1">
    <citation type="submission" date="2022-05" db="EMBL/GenBank/DDBJ databases">
        <authorList>
            <consortium name="Genoscope - CEA"/>
            <person name="William W."/>
        </authorList>
    </citation>
    <scope>NUCLEOTIDE SEQUENCE [LARGE SCALE GENOMIC DNA]</scope>
</reference>
<dbReference type="EMBL" id="CALNXI010002471">
    <property type="protein sequence ID" value="CAH3188045.1"/>
    <property type="molecule type" value="Genomic_DNA"/>
</dbReference>
<sequence length="446" mass="51723">MLCKRVKSWGDSLCLKSKRLLVLLFVSSAILTYIVYDRTSRSRSSLEQSYLRSFQSKNKKTKIFSGGGIVKQPKQKHVAIKVSSDFKTTLNPALTSFGGKKFSSESLKETTTDRKYPVKSFQRHEKSSVNEDGFITDDEKKGNNSESFAKTVHGDRKRLMNFRSHVKDDEADRNVAKIRIEDGEMRKRLPNAIIIGVKKGGTRALLEILKIHPSIRACSSEVHFFDRDENYEQGLEWYRQQMPASLPHQITIEKSPSYFITPEVPERVHRMSKTVKLLVIVRDPTRRAISDYTQSLERKPDNPPFEEMVMDADGKIDEDWSKLEIGRYAKHLARWLKYFPLHQIHFVSGEELIKRPAKEVQLVERFLKLKPFITEDNFFFNESKGFPCFVGKITENGSVKKSHCMGESKGRKHPVVQEDVLERLREFFRPLNGKFYSMVGRNFNWD</sequence>
<name>A0ABN8S9W0_9CNID</name>
<keyword evidence="3" id="KW-0812">Transmembrane</keyword>
<dbReference type="Gene3D" id="3.40.50.300">
    <property type="entry name" value="P-loop containing nucleotide triphosphate hydrolases"/>
    <property type="match status" value="1"/>
</dbReference>
<dbReference type="Pfam" id="PF00685">
    <property type="entry name" value="Sulfotransfer_1"/>
    <property type="match status" value="1"/>
</dbReference>
<comment type="caution">
    <text evidence="5">The sequence shown here is derived from an EMBL/GenBank/DDBJ whole genome shotgun (WGS) entry which is preliminary data.</text>
</comment>
<dbReference type="Proteomes" id="UP001159427">
    <property type="component" value="Unassembled WGS sequence"/>
</dbReference>
<evidence type="ECO:0000313" key="6">
    <source>
        <dbReference type="Proteomes" id="UP001159427"/>
    </source>
</evidence>
<keyword evidence="2" id="KW-0325">Glycoprotein</keyword>